<dbReference type="GeneID" id="65096252"/>
<gene>
    <name evidence="3" type="ORF">KHC33_03670</name>
</gene>
<name>A0A8E7AYA4_9EURY</name>
<dbReference type="InterPro" id="IPR052197">
    <property type="entry name" value="ComplexI_49kDa-like"/>
</dbReference>
<dbReference type="InterPro" id="IPR037232">
    <property type="entry name" value="NADH_quin_OxRdtase_su_C/D-like"/>
</dbReference>
<dbReference type="Pfam" id="PF00329">
    <property type="entry name" value="Complex1_30kDa"/>
    <property type="match status" value="1"/>
</dbReference>
<keyword evidence="4" id="KW-1185">Reference proteome</keyword>
<dbReference type="RefSeq" id="WP_214420422.1">
    <property type="nucleotide sequence ID" value="NZ_CP075546.1"/>
</dbReference>
<dbReference type="InterPro" id="IPR001268">
    <property type="entry name" value="NADH_UbQ_OxRdtase_30kDa_su"/>
</dbReference>
<feature type="region of interest" description="Disordered" evidence="1">
    <location>
        <begin position="178"/>
        <end position="210"/>
    </location>
</feature>
<dbReference type="Proteomes" id="UP000680656">
    <property type="component" value="Chromosome"/>
</dbReference>
<dbReference type="PANTHER" id="PTHR43485">
    <property type="entry name" value="HYDROGENASE-4 COMPONENT G"/>
    <property type="match status" value="1"/>
</dbReference>
<protein>
    <submittedName>
        <fullName evidence="3">NADH-quinone oxidoreductase subunit C</fullName>
        <ecNumber evidence="3">1.6.5.11</ecNumber>
    </submittedName>
</protein>
<evidence type="ECO:0000259" key="2">
    <source>
        <dbReference type="Pfam" id="PF00329"/>
    </source>
</evidence>
<feature type="domain" description="NADH:ubiquinone oxidoreductase 30kDa subunit" evidence="2">
    <location>
        <begin position="45"/>
        <end position="162"/>
    </location>
</feature>
<dbReference type="EC" id="1.6.5.11" evidence="3"/>
<dbReference type="GO" id="GO:0008137">
    <property type="term" value="F:NADH dehydrogenase (ubiquinone) activity"/>
    <property type="evidence" value="ECO:0007669"/>
    <property type="project" value="InterPro"/>
</dbReference>
<accession>A0A8E7AYA4</accession>
<keyword evidence="3" id="KW-0560">Oxidoreductase</keyword>
<evidence type="ECO:0000256" key="1">
    <source>
        <dbReference type="SAM" id="MobiDB-lite"/>
    </source>
</evidence>
<feature type="compositionally biased region" description="Basic and acidic residues" evidence="1">
    <location>
        <begin position="191"/>
        <end position="201"/>
    </location>
</feature>
<evidence type="ECO:0000313" key="4">
    <source>
        <dbReference type="Proteomes" id="UP000680656"/>
    </source>
</evidence>
<organism evidence="3 4">
    <name type="scientific">Methanospirillum purgamenti</name>
    <dbReference type="NCBI Taxonomy" id="2834276"/>
    <lineage>
        <taxon>Archaea</taxon>
        <taxon>Methanobacteriati</taxon>
        <taxon>Methanobacteriota</taxon>
        <taxon>Stenosarchaea group</taxon>
        <taxon>Methanomicrobia</taxon>
        <taxon>Methanomicrobiales</taxon>
        <taxon>Methanospirillaceae</taxon>
        <taxon>Methanospirillum</taxon>
    </lineage>
</organism>
<dbReference type="KEGG" id="mrtj:KHC33_03670"/>
<dbReference type="AlphaFoldDB" id="A0A8E7AYA4"/>
<proteinExistence type="predicted"/>
<evidence type="ECO:0000313" key="3">
    <source>
        <dbReference type="EMBL" id="QVV89630.1"/>
    </source>
</evidence>
<dbReference type="GO" id="GO:0016491">
    <property type="term" value="F:oxidoreductase activity"/>
    <property type="evidence" value="ECO:0007669"/>
    <property type="project" value="UniProtKB-KW"/>
</dbReference>
<dbReference type="Gene3D" id="3.30.460.80">
    <property type="entry name" value="NADH:ubiquinone oxidoreductase, 30kDa subunit"/>
    <property type="match status" value="1"/>
</dbReference>
<sequence length="210" mass="23409">MRATMTPQDLADRFVQKFGTRVSNVQVKERCEGVKKLPQKTVWMTVSREDINDAVAELISIDYPHLGVIAASDNGDMIDLLYHLQVFFGGKHEEICVVFTVQVPKSDPHVPTISGLIPGAVYSEREKQDMIGVTVDGIPDSRRIFLPDDFPENVYPWRKDEKGIPASMVRELWKVDRPTDRAVPPVAEPEPAEKKESEPVKDAPSGGAAE</sequence>
<dbReference type="SUPFAM" id="SSF143243">
    <property type="entry name" value="Nqo5-like"/>
    <property type="match status" value="1"/>
</dbReference>
<dbReference type="EMBL" id="CP075546">
    <property type="protein sequence ID" value="QVV89630.1"/>
    <property type="molecule type" value="Genomic_DNA"/>
</dbReference>
<dbReference type="PANTHER" id="PTHR43485:SF1">
    <property type="entry name" value="FORMATE HYDROGENLYASE SUBUNIT 5-RELATED"/>
    <property type="match status" value="1"/>
</dbReference>
<reference evidence="3 4" key="1">
    <citation type="submission" date="2021-05" db="EMBL/GenBank/DDBJ databases">
        <title>A novel Methanospirillum isolate from a pyrite-forming mixed culture.</title>
        <authorList>
            <person name="Bunk B."/>
            <person name="Sproer C."/>
            <person name="Spring S."/>
            <person name="Pester M."/>
        </authorList>
    </citation>
    <scope>NUCLEOTIDE SEQUENCE [LARGE SCALE GENOMIC DNA]</scope>
    <source>
        <strain evidence="3 4">J.3.6.1-F.2.7.3</strain>
    </source>
</reference>